<evidence type="ECO:0000256" key="1">
    <source>
        <dbReference type="PROSITE-ProRule" id="PRU00277"/>
    </source>
</evidence>
<dbReference type="AlphaFoldDB" id="A0A396GEP6"/>
<keyword evidence="1 3" id="KW-0413">Isomerase</keyword>
<dbReference type="EMBL" id="PSQE01000008">
    <property type="protein sequence ID" value="RHN38998.1"/>
    <property type="molecule type" value="Genomic_DNA"/>
</dbReference>
<comment type="caution">
    <text evidence="3">The sequence shown here is derived from an EMBL/GenBank/DDBJ whole genome shotgun (WGS) entry which is preliminary data.</text>
</comment>
<proteinExistence type="predicted"/>
<gene>
    <name evidence="3" type="ORF">MtrunA17_Chr8g0339151</name>
</gene>
<dbReference type="Gramene" id="rna44982">
    <property type="protein sequence ID" value="RHN38998.1"/>
    <property type="gene ID" value="gene44982"/>
</dbReference>
<dbReference type="PROSITE" id="PS50059">
    <property type="entry name" value="FKBP_PPIASE"/>
    <property type="match status" value="1"/>
</dbReference>
<dbReference type="InterPro" id="IPR001179">
    <property type="entry name" value="PPIase_FKBP_dom"/>
</dbReference>
<accession>A0A396GEP6</accession>
<evidence type="ECO:0000313" key="3">
    <source>
        <dbReference type="EMBL" id="RHN38998.1"/>
    </source>
</evidence>
<organism evidence="3">
    <name type="scientific">Medicago truncatula</name>
    <name type="common">Barrel medic</name>
    <name type="synonym">Medicago tribuloides</name>
    <dbReference type="NCBI Taxonomy" id="3880"/>
    <lineage>
        <taxon>Eukaryota</taxon>
        <taxon>Viridiplantae</taxon>
        <taxon>Streptophyta</taxon>
        <taxon>Embryophyta</taxon>
        <taxon>Tracheophyta</taxon>
        <taxon>Spermatophyta</taxon>
        <taxon>Magnoliopsida</taxon>
        <taxon>eudicotyledons</taxon>
        <taxon>Gunneridae</taxon>
        <taxon>Pentapetalae</taxon>
        <taxon>rosids</taxon>
        <taxon>fabids</taxon>
        <taxon>Fabales</taxon>
        <taxon>Fabaceae</taxon>
        <taxon>Papilionoideae</taxon>
        <taxon>50 kb inversion clade</taxon>
        <taxon>NPAAA clade</taxon>
        <taxon>Hologalegina</taxon>
        <taxon>IRL clade</taxon>
        <taxon>Trifolieae</taxon>
        <taxon>Medicago</taxon>
    </lineage>
</organism>
<dbReference type="GO" id="GO:0003755">
    <property type="term" value="F:peptidyl-prolyl cis-trans isomerase activity"/>
    <property type="evidence" value="ECO:0007669"/>
    <property type="project" value="UniProtKB-KW"/>
</dbReference>
<comment type="catalytic activity">
    <reaction evidence="1">
        <text>[protein]-peptidylproline (omega=180) = [protein]-peptidylproline (omega=0)</text>
        <dbReference type="Rhea" id="RHEA:16237"/>
        <dbReference type="Rhea" id="RHEA-COMP:10747"/>
        <dbReference type="Rhea" id="RHEA-COMP:10748"/>
        <dbReference type="ChEBI" id="CHEBI:83833"/>
        <dbReference type="ChEBI" id="CHEBI:83834"/>
        <dbReference type="EC" id="5.2.1.8"/>
    </reaction>
</comment>
<sequence length="80" mass="9013">MKHVFDDGTLVKISDGVEFTVKDDKIIEGLDRAVMTMKKGEVALLTIPYRYAFGSLDTPQEMAVVDFKFAFPVRAGKKVW</sequence>
<dbReference type="InterPro" id="IPR046357">
    <property type="entry name" value="PPIase_dom_sf"/>
</dbReference>
<feature type="domain" description="PPIase FKBP-type" evidence="2">
    <location>
        <begin position="1"/>
        <end position="65"/>
    </location>
</feature>
<dbReference type="EC" id="5.2.1.8" evidence="1"/>
<evidence type="ECO:0000259" key="2">
    <source>
        <dbReference type="PROSITE" id="PS50059"/>
    </source>
</evidence>
<protein>
    <recommendedName>
        <fullName evidence="1">peptidylprolyl isomerase</fullName>
        <ecNumber evidence="1">5.2.1.8</ecNumber>
    </recommendedName>
</protein>
<dbReference type="SUPFAM" id="SSF54534">
    <property type="entry name" value="FKBP-like"/>
    <property type="match status" value="1"/>
</dbReference>
<dbReference type="Gene3D" id="3.10.50.40">
    <property type="match status" value="1"/>
</dbReference>
<reference evidence="3" key="1">
    <citation type="journal article" date="2018" name="Nat. Plants">
        <title>Whole-genome landscape of Medicago truncatula symbiotic genes.</title>
        <authorList>
            <person name="Pecrix Y."/>
            <person name="Gamas P."/>
            <person name="Carrere S."/>
        </authorList>
    </citation>
    <scope>NUCLEOTIDE SEQUENCE</scope>
    <source>
        <tissue evidence="3">Leaves</tissue>
    </source>
</reference>
<name>A0A396GEP6_MEDTR</name>
<dbReference type="Pfam" id="PF00254">
    <property type="entry name" value="FKBP_C"/>
    <property type="match status" value="1"/>
</dbReference>
<dbReference type="Proteomes" id="UP000265566">
    <property type="component" value="Chromosome 8"/>
</dbReference>
<keyword evidence="1" id="KW-0697">Rotamase</keyword>